<dbReference type="STRING" id="1407055.NITUZ_30143"/>
<protein>
    <recommendedName>
        <fullName evidence="3">Phosphoribosyltransferase domain-containing protein</fullName>
    </recommendedName>
</protein>
<dbReference type="EMBL" id="CBTY010000008">
    <property type="protein sequence ID" value="CDI05451.1"/>
    <property type="molecule type" value="Genomic_DNA"/>
</dbReference>
<dbReference type="Proteomes" id="UP000018159">
    <property type="component" value="Unassembled WGS sequence"/>
</dbReference>
<comment type="caution">
    <text evidence="1">The sequence shown here is derived from an EMBL/GenBank/DDBJ whole genome shotgun (WGS) entry which is preliminary data.</text>
</comment>
<evidence type="ECO:0008006" key="3">
    <source>
        <dbReference type="Google" id="ProtNLM"/>
    </source>
</evidence>
<dbReference type="InterPro" id="IPR000836">
    <property type="entry name" value="PRTase_dom"/>
</dbReference>
<reference evidence="1 2" key="1">
    <citation type="journal article" date="2013" name="PLoS ONE">
        <title>Enrichment and Genome Sequence of the Group I.1a Ammonia-Oxidizing Archaeon ?Ca. Nitrosotenuis uzonensis? Representing a Clade Globally.</title>
        <authorList>
            <person name="Lebedeva E.V."/>
            <person name="Hatzenpichler R."/>
            <person name="Pelletier E."/>
            <person name="Schuster N."/>
            <person name="Hauzmayer S."/>
            <person name="Bulaev A."/>
            <person name="Grigor'eva N.V."/>
            <person name="Galushko A."/>
            <person name="Schmid M."/>
            <person name="Palatinszky M."/>
            <person name="Le Paslier D."/>
            <person name="Daims H."/>
            <person name="Wagner M."/>
        </authorList>
    </citation>
    <scope>NUCLEOTIDE SEQUENCE [LARGE SCALE GENOMIC DNA]</scope>
    <source>
        <strain evidence="1 2">N4</strain>
    </source>
</reference>
<dbReference type="AlphaFoldDB" id="V6ARU1"/>
<keyword evidence="2" id="KW-1185">Reference proteome</keyword>
<accession>V6ARU1</accession>
<dbReference type="RefSeq" id="WP_155991290.1">
    <property type="nucleotide sequence ID" value="NZ_CBTY010000008.1"/>
</dbReference>
<name>V6ARU1_9ARCH</name>
<evidence type="ECO:0000313" key="2">
    <source>
        <dbReference type="Proteomes" id="UP000018159"/>
    </source>
</evidence>
<gene>
    <name evidence="1" type="ORF">NITUZ_30143</name>
</gene>
<organism evidence="1 2">
    <name type="scientific">Candidatus Nitrosotenuis uzonensis</name>
    <dbReference type="NCBI Taxonomy" id="1407055"/>
    <lineage>
        <taxon>Archaea</taxon>
        <taxon>Nitrososphaerota</taxon>
        <taxon>Candidatus Nitrosotenuis</taxon>
    </lineage>
</organism>
<proteinExistence type="predicted"/>
<sequence length="216" mass="24095">MRISRLEFFSLLSYSTRGTSPKELDSKTWRNAVKNDLFVSNNSDSKLTSELIADEIAKNSTVSPFNDYFKPDVILVPIPRSTLMQPGTLWVPKRLASALSARNLGKIFECLERATPLPRTSKSNAADRPKAVDHYNTMSVQTILSEPSEILLVDDVVTRGATAIGAANRLTEAFPNARIRLFAALRAVSPPDIFKNIYDPRLGIIDLRGDQTYRRP</sequence>
<dbReference type="InterPro" id="IPR029057">
    <property type="entry name" value="PRTase-like"/>
</dbReference>
<evidence type="ECO:0000313" key="1">
    <source>
        <dbReference type="EMBL" id="CDI05451.1"/>
    </source>
</evidence>
<dbReference type="SUPFAM" id="SSF53271">
    <property type="entry name" value="PRTase-like"/>
    <property type="match status" value="1"/>
</dbReference>
<dbReference type="Gene3D" id="3.40.50.2020">
    <property type="match status" value="1"/>
</dbReference>
<dbReference type="OrthoDB" id="372072at2157"/>
<dbReference type="CDD" id="cd06223">
    <property type="entry name" value="PRTases_typeI"/>
    <property type="match status" value="1"/>
</dbReference>